<feature type="region of interest" description="Disordered" evidence="1">
    <location>
        <begin position="30"/>
        <end position="78"/>
    </location>
</feature>
<sequence length="78" mass="9232">MEMYYQKERHTSCKDTSKLSQLFFREGERCQPMHQAHLDTDGHAPRNTLSRERESNAPRRQPHTSPDTRSLNTDEEET</sequence>
<proteinExistence type="predicted"/>
<dbReference type="Proteomes" id="UP001054945">
    <property type="component" value="Unassembled WGS sequence"/>
</dbReference>
<evidence type="ECO:0000313" key="2">
    <source>
        <dbReference type="EMBL" id="GIY95046.1"/>
    </source>
</evidence>
<gene>
    <name evidence="2" type="ORF">CEXT_210681</name>
</gene>
<name>A0AAV4XIN5_CAEEX</name>
<reference evidence="2 3" key="1">
    <citation type="submission" date="2021-06" db="EMBL/GenBank/DDBJ databases">
        <title>Caerostris extrusa draft genome.</title>
        <authorList>
            <person name="Kono N."/>
            <person name="Arakawa K."/>
        </authorList>
    </citation>
    <scope>NUCLEOTIDE SEQUENCE [LARGE SCALE GENOMIC DNA]</scope>
</reference>
<evidence type="ECO:0000313" key="3">
    <source>
        <dbReference type="Proteomes" id="UP001054945"/>
    </source>
</evidence>
<dbReference type="EMBL" id="BPLR01000479">
    <property type="protein sequence ID" value="GIY95046.1"/>
    <property type="molecule type" value="Genomic_DNA"/>
</dbReference>
<keyword evidence="3" id="KW-1185">Reference proteome</keyword>
<protein>
    <submittedName>
        <fullName evidence="2">Uncharacterized protein</fullName>
    </submittedName>
</protein>
<comment type="caution">
    <text evidence="2">The sequence shown here is derived from an EMBL/GenBank/DDBJ whole genome shotgun (WGS) entry which is preliminary data.</text>
</comment>
<dbReference type="AlphaFoldDB" id="A0AAV4XIN5"/>
<accession>A0AAV4XIN5</accession>
<evidence type="ECO:0000256" key="1">
    <source>
        <dbReference type="SAM" id="MobiDB-lite"/>
    </source>
</evidence>
<organism evidence="2 3">
    <name type="scientific">Caerostris extrusa</name>
    <name type="common">Bark spider</name>
    <name type="synonym">Caerostris bankana</name>
    <dbReference type="NCBI Taxonomy" id="172846"/>
    <lineage>
        <taxon>Eukaryota</taxon>
        <taxon>Metazoa</taxon>
        <taxon>Ecdysozoa</taxon>
        <taxon>Arthropoda</taxon>
        <taxon>Chelicerata</taxon>
        <taxon>Arachnida</taxon>
        <taxon>Araneae</taxon>
        <taxon>Araneomorphae</taxon>
        <taxon>Entelegynae</taxon>
        <taxon>Araneoidea</taxon>
        <taxon>Araneidae</taxon>
        <taxon>Caerostris</taxon>
    </lineage>
</organism>
<feature type="compositionally biased region" description="Basic and acidic residues" evidence="1">
    <location>
        <begin position="30"/>
        <end position="57"/>
    </location>
</feature>